<keyword evidence="3" id="KW-0804">Transcription</keyword>
<dbReference type="OrthoDB" id="582199at2"/>
<dbReference type="Gene3D" id="1.10.10.10">
    <property type="entry name" value="Winged helix-like DNA-binding domain superfamily/Winged helix DNA-binding domain"/>
    <property type="match status" value="1"/>
</dbReference>
<dbReference type="GO" id="GO:0003677">
    <property type="term" value="F:DNA binding"/>
    <property type="evidence" value="ECO:0007669"/>
    <property type="project" value="UniProtKB-KW"/>
</dbReference>
<evidence type="ECO:0000256" key="3">
    <source>
        <dbReference type="ARBA" id="ARBA00023163"/>
    </source>
</evidence>
<dbReference type="InterPro" id="IPR023187">
    <property type="entry name" value="Tscrpt_reg_MarR-type_CS"/>
</dbReference>
<dbReference type="Pfam" id="PF01047">
    <property type="entry name" value="MarR"/>
    <property type="match status" value="1"/>
</dbReference>
<proteinExistence type="predicted"/>
<reference evidence="5 6" key="2">
    <citation type="submission" date="2015-02" db="EMBL/GenBank/DDBJ databases">
        <title>The complete genome of Sphingomonas hengshuiensis sp. WHSC-8 isolated from soil of Hengshui Lake.</title>
        <authorList>
            <person name="Wei S."/>
            <person name="Guo J."/>
            <person name="Su C."/>
            <person name="Wu R."/>
            <person name="Zhang Z."/>
            <person name="Liang K."/>
            <person name="Li H."/>
            <person name="Wang T."/>
            <person name="Liu H."/>
            <person name="Zhang C."/>
            <person name="Li Z."/>
            <person name="Wang Q."/>
            <person name="Meng J."/>
        </authorList>
    </citation>
    <scope>NUCLEOTIDE SEQUENCE [LARGE SCALE GENOMIC DNA]</scope>
    <source>
        <strain evidence="5 6">WHSC-8</strain>
    </source>
</reference>
<dbReference type="InterPro" id="IPR039422">
    <property type="entry name" value="MarR/SlyA-like"/>
</dbReference>
<dbReference type="InterPro" id="IPR000835">
    <property type="entry name" value="HTH_MarR-typ"/>
</dbReference>
<organism evidence="5 6">
    <name type="scientific">Sphingomonas hengshuiensis</name>
    <dbReference type="NCBI Taxonomy" id="1609977"/>
    <lineage>
        <taxon>Bacteria</taxon>
        <taxon>Pseudomonadati</taxon>
        <taxon>Pseudomonadota</taxon>
        <taxon>Alphaproteobacteria</taxon>
        <taxon>Sphingomonadales</taxon>
        <taxon>Sphingomonadaceae</taxon>
        <taxon>Sphingomonas</taxon>
    </lineage>
</organism>
<evidence type="ECO:0000259" key="4">
    <source>
        <dbReference type="PROSITE" id="PS50995"/>
    </source>
</evidence>
<reference evidence="5 6" key="1">
    <citation type="journal article" date="2015" name="Int. J. Syst. Evol. Microbiol.">
        <title>Sphingomonas hengshuiensis sp. nov., isolated from lake wetland.</title>
        <authorList>
            <person name="Wei S."/>
            <person name="Wang T."/>
            <person name="Liu H."/>
            <person name="Zhang C."/>
            <person name="Guo J."/>
            <person name="Wang Q."/>
            <person name="Liang K."/>
            <person name="Zhang Z."/>
        </authorList>
    </citation>
    <scope>NUCLEOTIDE SEQUENCE [LARGE SCALE GENOMIC DNA]</scope>
    <source>
        <strain evidence="5 6">WHSC-8</strain>
    </source>
</reference>
<evidence type="ECO:0000256" key="2">
    <source>
        <dbReference type="ARBA" id="ARBA00023125"/>
    </source>
</evidence>
<gene>
    <name evidence="5" type="ORF">TS85_09295</name>
</gene>
<protein>
    <submittedName>
        <fullName evidence="5">Transcriptional regulator</fullName>
    </submittedName>
</protein>
<dbReference type="AlphaFoldDB" id="A0A7U4LFA1"/>
<feature type="domain" description="HTH marR-type" evidence="4">
    <location>
        <begin position="2"/>
        <end position="134"/>
    </location>
</feature>
<dbReference type="InterPro" id="IPR036390">
    <property type="entry name" value="WH_DNA-bd_sf"/>
</dbReference>
<dbReference type="PANTHER" id="PTHR33164:SF64">
    <property type="entry name" value="TRANSCRIPTIONAL REGULATOR SLYA"/>
    <property type="match status" value="1"/>
</dbReference>
<name>A0A7U4LFA1_9SPHN</name>
<dbReference type="Proteomes" id="UP000032300">
    <property type="component" value="Chromosome"/>
</dbReference>
<dbReference type="RefSeq" id="WP_044331788.1">
    <property type="nucleotide sequence ID" value="NZ_CP010836.1"/>
</dbReference>
<accession>A0A7U4LFA1</accession>
<dbReference type="PROSITE" id="PS01117">
    <property type="entry name" value="HTH_MARR_1"/>
    <property type="match status" value="1"/>
</dbReference>
<dbReference type="SUPFAM" id="SSF46785">
    <property type="entry name" value="Winged helix' DNA-binding domain"/>
    <property type="match status" value="1"/>
</dbReference>
<dbReference type="KEGG" id="sphi:TS85_09295"/>
<evidence type="ECO:0000256" key="1">
    <source>
        <dbReference type="ARBA" id="ARBA00023015"/>
    </source>
</evidence>
<dbReference type="InterPro" id="IPR036388">
    <property type="entry name" value="WH-like_DNA-bd_sf"/>
</dbReference>
<evidence type="ECO:0000313" key="6">
    <source>
        <dbReference type="Proteomes" id="UP000032300"/>
    </source>
</evidence>
<dbReference type="EMBL" id="CP010836">
    <property type="protein sequence ID" value="AJP71939.1"/>
    <property type="molecule type" value="Genomic_DNA"/>
</dbReference>
<dbReference type="PRINTS" id="PR00598">
    <property type="entry name" value="HTHMARR"/>
</dbReference>
<dbReference type="SMART" id="SM00347">
    <property type="entry name" value="HTH_MARR"/>
    <property type="match status" value="1"/>
</dbReference>
<dbReference type="GO" id="GO:0006950">
    <property type="term" value="P:response to stress"/>
    <property type="evidence" value="ECO:0007669"/>
    <property type="project" value="TreeGrafter"/>
</dbReference>
<keyword evidence="2" id="KW-0238">DNA-binding</keyword>
<dbReference type="PROSITE" id="PS50995">
    <property type="entry name" value="HTH_MARR_2"/>
    <property type="match status" value="1"/>
</dbReference>
<keyword evidence="1" id="KW-0805">Transcription regulation</keyword>
<dbReference type="PANTHER" id="PTHR33164">
    <property type="entry name" value="TRANSCRIPTIONAL REGULATOR, MARR FAMILY"/>
    <property type="match status" value="1"/>
</dbReference>
<sequence length="148" mass="16666">MTDSLGFLISDVARLMRRRFDERARNSGSSVTQWRTLKVVARNEGINQGKLAELLEIEPITACRMIDRLEEGGFVERRRDPADRRAWRIHLTDKAGPVLDAFHLLAADMFEEALQGLNQQQREELSASLSVVRSNLSTANESKEAANG</sequence>
<dbReference type="GO" id="GO:0003700">
    <property type="term" value="F:DNA-binding transcription factor activity"/>
    <property type="evidence" value="ECO:0007669"/>
    <property type="project" value="InterPro"/>
</dbReference>
<evidence type="ECO:0000313" key="5">
    <source>
        <dbReference type="EMBL" id="AJP71939.1"/>
    </source>
</evidence>
<keyword evidence="6" id="KW-1185">Reference proteome</keyword>